<organism evidence="12 13">
    <name type="scientific">Methanocaldococcus jannaschii</name>
    <dbReference type="NCBI Taxonomy" id="2190"/>
    <lineage>
        <taxon>Archaea</taxon>
        <taxon>Methanobacteriati</taxon>
        <taxon>Methanobacteriota</taxon>
        <taxon>Methanomada group</taxon>
        <taxon>Methanococci</taxon>
        <taxon>Methanococcales</taxon>
        <taxon>Methanocaldococcaceae</taxon>
        <taxon>Methanocaldococcus</taxon>
    </lineage>
</organism>
<comment type="catalytic activity">
    <reaction evidence="1 11">
        <text>[eIF5A protein]-L-lysine + spermidine = [eIF5A protein]-deoxyhypusine + propane-1,3-diamine</text>
        <dbReference type="Rhea" id="RHEA:33299"/>
        <dbReference type="Rhea" id="RHEA-COMP:10143"/>
        <dbReference type="Rhea" id="RHEA-COMP:10144"/>
        <dbReference type="ChEBI" id="CHEBI:29969"/>
        <dbReference type="ChEBI" id="CHEBI:57484"/>
        <dbReference type="ChEBI" id="CHEBI:57834"/>
        <dbReference type="ChEBI" id="CHEBI:82657"/>
        <dbReference type="EC" id="2.5.1.46"/>
    </reaction>
</comment>
<dbReference type="PANTHER" id="PTHR11703">
    <property type="entry name" value="DEOXYHYPUSINE SYNTHASE"/>
    <property type="match status" value="1"/>
</dbReference>
<dbReference type="Gene3D" id="3.40.910.10">
    <property type="entry name" value="Deoxyhypusine synthase"/>
    <property type="match status" value="1"/>
</dbReference>
<evidence type="ECO:0000256" key="3">
    <source>
        <dbReference type="ARBA" id="ARBA00002823"/>
    </source>
</evidence>
<dbReference type="Pfam" id="PF01916">
    <property type="entry name" value="DS"/>
    <property type="match status" value="1"/>
</dbReference>
<evidence type="ECO:0000313" key="12">
    <source>
        <dbReference type="EMBL" id="HII59702.1"/>
    </source>
</evidence>
<dbReference type="GO" id="GO:0034038">
    <property type="term" value="F:deoxyhypusine synthase activity"/>
    <property type="evidence" value="ECO:0007669"/>
    <property type="project" value="UniProtKB-UniRule"/>
</dbReference>
<evidence type="ECO:0000256" key="7">
    <source>
        <dbReference type="ARBA" id="ARBA00022679"/>
    </source>
</evidence>
<dbReference type="InterPro" id="IPR002773">
    <property type="entry name" value="Deoxyhypusine_synthase"/>
</dbReference>
<dbReference type="InterPro" id="IPR022899">
    <property type="entry name" value="Deoxyhypus_synthase_arc"/>
</dbReference>
<dbReference type="EMBL" id="DUJR01000020">
    <property type="protein sequence ID" value="HII59702.1"/>
    <property type="molecule type" value="Genomic_DNA"/>
</dbReference>
<keyword evidence="8 11" id="KW-0520">NAD</keyword>
<dbReference type="SUPFAM" id="SSF52467">
    <property type="entry name" value="DHS-like NAD/FAD-binding domain"/>
    <property type="match status" value="1"/>
</dbReference>
<dbReference type="HAMAP" id="MF_00153">
    <property type="entry name" value="DHS"/>
    <property type="match status" value="1"/>
</dbReference>
<feature type="active site" description="Nucleophile" evidence="11">
    <location>
        <position position="324"/>
    </location>
</feature>
<protein>
    <recommendedName>
        <fullName evidence="10 11">Probable deoxyhypusine synthase</fullName>
        <shortName evidence="11">DHS</shortName>
        <ecNumber evidence="6 11">2.5.1.46</ecNumber>
    </recommendedName>
</protein>
<evidence type="ECO:0000256" key="5">
    <source>
        <dbReference type="ARBA" id="ARBA00009892"/>
    </source>
</evidence>
<keyword evidence="7 11" id="KW-0808">Transferase</keyword>
<evidence type="ECO:0000256" key="6">
    <source>
        <dbReference type="ARBA" id="ARBA00012683"/>
    </source>
</evidence>
<dbReference type="AlphaFoldDB" id="A0A832SVV7"/>
<dbReference type="UniPathway" id="UPA00354"/>
<comment type="pathway">
    <text evidence="4 11">Protein modification; eIF5A hypusination.</text>
</comment>
<comment type="similarity">
    <text evidence="5 11">Belongs to the deoxyhypusine synthase family.</text>
</comment>
<dbReference type="Proteomes" id="UP000645676">
    <property type="component" value="Unassembled WGS sequence"/>
</dbReference>
<name>A0A832SVV7_9EURY</name>
<evidence type="ECO:0000256" key="2">
    <source>
        <dbReference type="ARBA" id="ARBA00001911"/>
    </source>
</evidence>
<comment type="function">
    <text evidence="3 11">Catalyzes the NAD-dependent oxidative cleavage of spermidine and the subsequent transfer of the butylamine moiety of spermidine to the epsilon-amino group of a specific lysine residue of the eIF-5A precursor protein to form the intermediate deoxyhypusine residue.</text>
</comment>
<proteinExistence type="inferred from homology"/>
<dbReference type="EC" id="2.5.1.46" evidence="6 11"/>
<gene>
    <name evidence="11" type="primary">dys</name>
    <name evidence="12" type="ORF">HA335_03855</name>
</gene>
<keyword evidence="9 11" id="KW-0386">Hypusine biosynthesis</keyword>
<dbReference type="NCBIfam" id="TIGR00321">
    <property type="entry name" value="dhys"/>
    <property type="match status" value="1"/>
</dbReference>
<dbReference type="FunFam" id="3.40.910.10:FF:000004">
    <property type="entry name" value="Probable deoxyhypusine synthase"/>
    <property type="match status" value="1"/>
</dbReference>
<sequence length="351" mass="39978">MHPGYTNRAKPYGCKRDPKDIVLKESEDIEGIAIEGPWLEDDISLEEIIKKYYLKIGFQASHIGKAIKIWKHIEEKRKKGDEITVFFGYTSNIVSSGLREIIAYLVKHKKIDIIVTTAGGVEEDFIKCLKPFILGDWEVDGKMLREKGINRIGNIFVPNDRYIAFEEYMMEFFEEILNLQRETGKIITASEFCYKLGEFMDKKLKSKEKEKSILYWAYKNNIPIFCPAITDGSIGDMLYFFKKYNKDEELKIDVANDIVKLNDIAINSKETACIVLGGSLPKHSIINANLFREGTDYAIYVTTALPWDGSLSGAPPEEGVSWGKIGAKADYVEIWGDATIIFPLLVYCVMK</sequence>
<dbReference type="InterPro" id="IPR029035">
    <property type="entry name" value="DHS-like_NAD/FAD-binding_dom"/>
</dbReference>
<evidence type="ECO:0000256" key="8">
    <source>
        <dbReference type="ARBA" id="ARBA00023027"/>
    </source>
</evidence>
<evidence type="ECO:0000256" key="1">
    <source>
        <dbReference type="ARBA" id="ARBA00000952"/>
    </source>
</evidence>
<evidence type="ECO:0000313" key="13">
    <source>
        <dbReference type="Proteomes" id="UP000645676"/>
    </source>
</evidence>
<evidence type="ECO:0000256" key="10">
    <source>
        <dbReference type="ARBA" id="ARBA00039467"/>
    </source>
</evidence>
<evidence type="ECO:0000256" key="4">
    <source>
        <dbReference type="ARBA" id="ARBA00005041"/>
    </source>
</evidence>
<reference evidence="12" key="1">
    <citation type="journal article" date="2020" name="bioRxiv">
        <title>A rank-normalized archaeal taxonomy based on genome phylogeny resolves widespread incomplete and uneven classifications.</title>
        <authorList>
            <person name="Rinke C."/>
            <person name="Chuvochina M."/>
            <person name="Mussig A.J."/>
            <person name="Chaumeil P.-A."/>
            <person name="Waite D.W."/>
            <person name="Whitman W.B."/>
            <person name="Parks D.H."/>
            <person name="Hugenholtz P."/>
        </authorList>
    </citation>
    <scope>NUCLEOTIDE SEQUENCE</scope>
    <source>
        <strain evidence="12">UBA8849</strain>
    </source>
</reference>
<dbReference type="InterPro" id="IPR036982">
    <property type="entry name" value="Deoxyhypusine_synthase_sf"/>
</dbReference>
<evidence type="ECO:0000256" key="11">
    <source>
        <dbReference type="HAMAP-Rule" id="MF_00153"/>
    </source>
</evidence>
<dbReference type="RefSeq" id="WP_064496932.1">
    <property type="nucleotide sequence ID" value="NC_000909.1"/>
</dbReference>
<dbReference type="PANTHER" id="PTHR11703:SF0">
    <property type="entry name" value="DEOXYHYPUSINE SYNTHASE"/>
    <property type="match status" value="1"/>
</dbReference>
<accession>A0A832SVV7</accession>
<evidence type="ECO:0000256" key="9">
    <source>
        <dbReference type="ARBA" id="ARBA00023256"/>
    </source>
</evidence>
<dbReference type="GO" id="GO:0005737">
    <property type="term" value="C:cytoplasm"/>
    <property type="evidence" value="ECO:0007669"/>
    <property type="project" value="TreeGrafter"/>
</dbReference>
<comment type="caution">
    <text evidence="12">The sequence shown here is derived from an EMBL/GenBank/DDBJ whole genome shotgun (WGS) entry which is preliminary data.</text>
</comment>
<comment type="cofactor">
    <cofactor evidence="2 11">
        <name>NAD(+)</name>
        <dbReference type="ChEBI" id="CHEBI:57540"/>
    </cofactor>
</comment>
<dbReference type="NCBIfam" id="NF003052">
    <property type="entry name" value="PRK03971.1"/>
    <property type="match status" value="1"/>
</dbReference>